<gene>
    <name evidence="2" type="ORF">HWD57_09440</name>
</gene>
<name>A0A7D5SDP5_9PROT</name>
<dbReference type="Proteomes" id="UP000509684">
    <property type="component" value="Chromosome"/>
</dbReference>
<protein>
    <submittedName>
        <fullName evidence="2">Transposase</fullName>
    </submittedName>
</protein>
<dbReference type="EMBL" id="CP058708">
    <property type="protein sequence ID" value="QLH49979.1"/>
    <property type="molecule type" value="Genomic_DNA"/>
</dbReference>
<evidence type="ECO:0000313" key="3">
    <source>
        <dbReference type="Proteomes" id="UP000509684"/>
    </source>
</evidence>
<sequence>MFLSVVAQALRRSCPAAGPDSRIGAVAFIHRFCVLLNPPVHFHCIVIGASLTQTLRERRPFKKAVPPSRSGSTKCRPRSAGVCCAR</sequence>
<accession>A0A7D5SDP5</accession>
<reference evidence="2 3" key="1">
    <citation type="journal article" date="2019" name="Microbiome">
        <title>Annotated bacterial chromosomes from frame-shift-corrected long-read metagenomic data.</title>
        <authorList>
            <person name="Arumugam K."/>
            <person name="Bagci C."/>
            <person name="Bessarab I."/>
            <person name="Beier S."/>
            <person name="Buchfink B."/>
            <person name="Gorska A."/>
            <person name="Qiu G."/>
            <person name="Huson D.H."/>
            <person name="Williams R.B.H."/>
        </authorList>
    </citation>
    <scope>NUCLEOTIDE SEQUENCE [LARGE SCALE GENOMIC DNA]</scope>
    <source>
        <strain evidence="2">SSA1</strain>
    </source>
</reference>
<organism evidence="2 3">
    <name type="scientific">Candidatus Accumulibacter cognatus</name>
    <dbReference type="NCBI Taxonomy" id="2954383"/>
    <lineage>
        <taxon>Bacteria</taxon>
        <taxon>Pseudomonadati</taxon>
        <taxon>Pseudomonadota</taxon>
        <taxon>Betaproteobacteria</taxon>
        <taxon>Candidatus Accumulibacter</taxon>
    </lineage>
</organism>
<evidence type="ECO:0000313" key="2">
    <source>
        <dbReference type="EMBL" id="QLH49979.1"/>
    </source>
</evidence>
<proteinExistence type="predicted"/>
<evidence type="ECO:0000256" key="1">
    <source>
        <dbReference type="SAM" id="MobiDB-lite"/>
    </source>
</evidence>
<dbReference type="AlphaFoldDB" id="A0A7D5SDP5"/>
<dbReference type="KEGG" id="acog:HWD57_09440"/>
<feature type="region of interest" description="Disordered" evidence="1">
    <location>
        <begin position="61"/>
        <end position="86"/>
    </location>
</feature>